<protein>
    <submittedName>
        <fullName evidence="1">Hemolysin</fullName>
    </submittedName>
</protein>
<name>A0A376BWG3_9NEIS</name>
<organism evidence="1 2">
    <name type="scientific">Alysiella crassa</name>
    <dbReference type="NCBI Taxonomy" id="153491"/>
    <lineage>
        <taxon>Bacteria</taxon>
        <taxon>Pseudomonadati</taxon>
        <taxon>Pseudomonadota</taxon>
        <taxon>Betaproteobacteria</taxon>
        <taxon>Neisseriales</taxon>
        <taxon>Neisseriaceae</taxon>
        <taxon>Alysiella</taxon>
    </lineage>
</organism>
<dbReference type="EMBL" id="UFSO01000003">
    <property type="protein sequence ID" value="SSY81181.1"/>
    <property type="molecule type" value="Genomic_DNA"/>
</dbReference>
<reference evidence="1 2" key="1">
    <citation type="submission" date="2018-06" db="EMBL/GenBank/DDBJ databases">
        <authorList>
            <consortium name="Pathogen Informatics"/>
            <person name="Doyle S."/>
        </authorList>
    </citation>
    <scope>NUCLEOTIDE SEQUENCE [LARGE SCALE GENOMIC DNA]</scope>
    <source>
        <strain evidence="1 2">NCTC10283</strain>
    </source>
</reference>
<proteinExistence type="predicted"/>
<dbReference type="RefSeq" id="WP_034293646.1">
    <property type="nucleotide sequence ID" value="NZ_CP091519.2"/>
</dbReference>
<keyword evidence="2" id="KW-1185">Reference proteome</keyword>
<accession>A0A376BWG3</accession>
<gene>
    <name evidence="1" type="ORF">NCTC10283_02748</name>
</gene>
<sequence>MKKYIVLIGLLASACTITLDKIEPASPSAVFCHKQGGTAIAKRNKQGNYDSLCRLPNGKEVDEWEYYRQHHKP</sequence>
<evidence type="ECO:0000313" key="1">
    <source>
        <dbReference type="EMBL" id="SSY81181.1"/>
    </source>
</evidence>
<dbReference type="Pfam" id="PF03891">
    <property type="entry name" value="DUF333"/>
    <property type="match status" value="1"/>
</dbReference>
<dbReference type="AlphaFoldDB" id="A0A376BWG3"/>
<dbReference type="PROSITE" id="PS51257">
    <property type="entry name" value="PROKAR_LIPOPROTEIN"/>
    <property type="match status" value="1"/>
</dbReference>
<dbReference type="OrthoDB" id="148878at2"/>
<dbReference type="Proteomes" id="UP000254209">
    <property type="component" value="Unassembled WGS sequence"/>
</dbReference>
<evidence type="ECO:0000313" key="2">
    <source>
        <dbReference type="Proteomes" id="UP000254209"/>
    </source>
</evidence>
<dbReference type="InterPro" id="IPR005590">
    <property type="entry name" value="DUF333"/>
</dbReference>